<proteinExistence type="predicted"/>
<organism evidence="1 2">
    <name type="scientific">Oryza rufipogon</name>
    <name type="common">Brownbeard rice</name>
    <name type="synonym">Asian wild rice</name>
    <dbReference type="NCBI Taxonomy" id="4529"/>
    <lineage>
        <taxon>Eukaryota</taxon>
        <taxon>Viridiplantae</taxon>
        <taxon>Streptophyta</taxon>
        <taxon>Embryophyta</taxon>
        <taxon>Tracheophyta</taxon>
        <taxon>Spermatophyta</taxon>
        <taxon>Magnoliopsida</taxon>
        <taxon>Liliopsida</taxon>
        <taxon>Poales</taxon>
        <taxon>Poaceae</taxon>
        <taxon>BOP clade</taxon>
        <taxon>Oryzoideae</taxon>
        <taxon>Oryzeae</taxon>
        <taxon>Oryzinae</taxon>
        <taxon>Oryza</taxon>
    </lineage>
</organism>
<dbReference type="Gramene" id="ORUFI09G18420.1">
    <property type="protein sequence ID" value="ORUFI09G18420.1"/>
    <property type="gene ID" value="ORUFI09G18420"/>
</dbReference>
<keyword evidence="2" id="KW-1185">Reference proteome</keyword>
<evidence type="ECO:0000313" key="2">
    <source>
        <dbReference type="Proteomes" id="UP000008022"/>
    </source>
</evidence>
<protein>
    <submittedName>
        <fullName evidence="1">Uncharacterized protein</fullName>
    </submittedName>
</protein>
<name>A0A0E0QU36_ORYRU</name>
<dbReference type="Proteomes" id="UP000008022">
    <property type="component" value="Unassembled WGS sequence"/>
</dbReference>
<dbReference type="AlphaFoldDB" id="A0A0E0QU36"/>
<dbReference type="HOGENOM" id="CLU_2363057_0_0_1"/>
<reference evidence="2" key="1">
    <citation type="submission" date="2013-06" db="EMBL/GenBank/DDBJ databases">
        <authorList>
            <person name="Zhao Q."/>
        </authorList>
    </citation>
    <scope>NUCLEOTIDE SEQUENCE</scope>
    <source>
        <strain evidence="2">cv. W1943</strain>
    </source>
</reference>
<sequence>MAAANMEANYCSVADMEGNKPDTPEARAKKQQLIRRRRQLYTHTPQARSPPASVLADPCLNQESYYYYHFRRTVRQEKEKLVVVASMREEATRGEELRRRKDGR</sequence>
<dbReference type="EnsemblPlants" id="ORUFI09G18420.1">
    <property type="protein sequence ID" value="ORUFI09G18420.1"/>
    <property type="gene ID" value="ORUFI09G18420"/>
</dbReference>
<evidence type="ECO:0000313" key="1">
    <source>
        <dbReference type="EnsemblPlants" id="ORUFI09G18420.1"/>
    </source>
</evidence>
<dbReference type="OMA" id="YHFRRTV"/>
<accession>A0A0E0QU36</accession>
<reference evidence="1" key="2">
    <citation type="submission" date="2015-06" db="UniProtKB">
        <authorList>
            <consortium name="EnsemblPlants"/>
        </authorList>
    </citation>
    <scope>IDENTIFICATION</scope>
</reference>